<evidence type="ECO:0008006" key="3">
    <source>
        <dbReference type="Google" id="ProtNLM"/>
    </source>
</evidence>
<dbReference type="PANTHER" id="PTHR47331">
    <property type="entry name" value="PHD-TYPE DOMAIN-CONTAINING PROTEIN"/>
    <property type="match status" value="1"/>
</dbReference>
<reference evidence="1" key="1">
    <citation type="journal article" date="2023" name="Insect Mol. Biol.">
        <title>Genome sequencing provides insights into the evolution of gene families encoding plant cell wall-degrading enzymes in longhorned beetles.</title>
        <authorList>
            <person name="Shin N.R."/>
            <person name="Okamura Y."/>
            <person name="Kirsch R."/>
            <person name="Pauchet Y."/>
        </authorList>
    </citation>
    <scope>NUCLEOTIDE SEQUENCE</scope>
    <source>
        <strain evidence="1">MMC_N1</strain>
    </source>
</reference>
<keyword evidence="2" id="KW-1185">Reference proteome</keyword>
<name>A0ABQ9J0Q3_9CUCU</name>
<evidence type="ECO:0000313" key="2">
    <source>
        <dbReference type="Proteomes" id="UP001162164"/>
    </source>
</evidence>
<organism evidence="1 2">
    <name type="scientific">Molorchus minor</name>
    <dbReference type="NCBI Taxonomy" id="1323400"/>
    <lineage>
        <taxon>Eukaryota</taxon>
        <taxon>Metazoa</taxon>
        <taxon>Ecdysozoa</taxon>
        <taxon>Arthropoda</taxon>
        <taxon>Hexapoda</taxon>
        <taxon>Insecta</taxon>
        <taxon>Pterygota</taxon>
        <taxon>Neoptera</taxon>
        <taxon>Endopterygota</taxon>
        <taxon>Coleoptera</taxon>
        <taxon>Polyphaga</taxon>
        <taxon>Cucujiformia</taxon>
        <taxon>Chrysomeloidea</taxon>
        <taxon>Cerambycidae</taxon>
        <taxon>Lamiinae</taxon>
        <taxon>Monochamini</taxon>
        <taxon>Molorchus</taxon>
    </lineage>
</organism>
<protein>
    <recommendedName>
        <fullName evidence="3">Integrase zinc-binding domain-containing protein</fullName>
    </recommendedName>
</protein>
<comment type="caution">
    <text evidence="1">The sequence shown here is derived from an EMBL/GenBank/DDBJ whole genome shotgun (WGS) entry which is preliminary data.</text>
</comment>
<accession>A0ABQ9J0Q3</accession>
<dbReference type="PANTHER" id="PTHR47331:SF1">
    <property type="entry name" value="GAG-LIKE PROTEIN"/>
    <property type="match status" value="1"/>
</dbReference>
<evidence type="ECO:0000313" key="1">
    <source>
        <dbReference type="EMBL" id="KAJ8970483.1"/>
    </source>
</evidence>
<dbReference type="Proteomes" id="UP001162164">
    <property type="component" value="Unassembled WGS sequence"/>
</dbReference>
<proteinExistence type="predicted"/>
<sequence length="178" mass="20535">LQCVVALCIRFYNNALKQKKISGRLSINELENAMIRIIKIVQAHEYSNELNASKHSKPIPTNSDDNVIRVGGRLRNSLVEYNLKFPIIFPQNSPLTKLIIRNEHLKQLHAGPHTLLATIRQKYWIINGKTIVKAVFHQTDKTKTGVEINKTATLHKLFEDSMFLRQFLFCFSSPVRKR</sequence>
<feature type="non-terminal residue" evidence="1">
    <location>
        <position position="1"/>
    </location>
</feature>
<dbReference type="EMBL" id="JAPWTJ010001617">
    <property type="protein sequence ID" value="KAJ8970483.1"/>
    <property type="molecule type" value="Genomic_DNA"/>
</dbReference>
<gene>
    <name evidence="1" type="ORF">NQ317_016239</name>
</gene>